<keyword evidence="15" id="KW-1185">Reference proteome</keyword>
<feature type="region of interest" description="Disordered" evidence="12">
    <location>
        <begin position="733"/>
        <end position="753"/>
    </location>
</feature>
<keyword evidence="10" id="KW-0539">Nucleus</keyword>
<dbReference type="AlphaFoldDB" id="A0A8E0SA22"/>
<reference evidence="14" key="1">
    <citation type="submission" date="2019-05" db="EMBL/GenBank/DDBJ databases">
        <title>Annotation for the trematode Fasciolopsis buski.</title>
        <authorList>
            <person name="Choi Y.-J."/>
        </authorList>
    </citation>
    <scope>NUCLEOTIDE SEQUENCE</scope>
    <source>
        <strain evidence="14">HT</strain>
        <tissue evidence="14">Whole worm</tissue>
    </source>
</reference>
<dbReference type="Proteomes" id="UP000728185">
    <property type="component" value="Unassembled WGS sequence"/>
</dbReference>
<keyword evidence="8" id="KW-0819">tRNA processing</keyword>
<dbReference type="PRINTS" id="PR02011">
    <property type="entry name" value="RCMTNCL1"/>
</dbReference>
<dbReference type="GO" id="GO:0005634">
    <property type="term" value="C:nucleus"/>
    <property type="evidence" value="ECO:0007669"/>
    <property type="project" value="UniProtKB-SubCell"/>
</dbReference>
<dbReference type="InterPro" id="IPR023267">
    <property type="entry name" value="RCMT"/>
</dbReference>
<evidence type="ECO:0000256" key="5">
    <source>
        <dbReference type="ARBA" id="ARBA00022603"/>
    </source>
</evidence>
<evidence type="ECO:0000256" key="2">
    <source>
        <dbReference type="ARBA" id="ARBA00007494"/>
    </source>
</evidence>
<keyword evidence="5 11" id="KW-0489">Methyltransferase</keyword>
<keyword evidence="4" id="KW-0820">tRNA-binding</keyword>
<evidence type="ECO:0000256" key="10">
    <source>
        <dbReference type="ARBA" id="ARBA00023242"/>
    </source>
</evidence>
<evidence type="ECO:0000313" key="15">
    <source>
        <dbReference type="Proteomes" id="UP000728185"/>
    </source>
</evidence>
<dbReference type="EMBL" id="LUCM01000241">
    <property type="protein sequence ID" value="KAA0200851.1"/>
    <property type="molecule type" value="Genomic_DNA"/>
</dbReference>
<evidence type="ECO:0000256" key="3">
    <source>
        <dbReference type="ARBA" id="ARBA00012629"/>
    </source>
</evidence>
<accession>A0A8E0SA22</accession>
<evidence type="ECO:0000256" key="12">
    <source>
        <dbReference type="SAM" id="MobiDB-lite"/>
    </source>
</evidence>
<dbReference type="PANTHER" id="PTHR22808">
    <property type="entry name" value="NCL1 YEAST -RELATED NOL1/NOP2/FMU SUN DOMAIN-CONTAINING"/>
    <property type="match status" value="1"/>
</dbReference>
<evidence type="ECO:0000256" key="1">
    <source>
        <dbReference type="ARBA" id="ARBA00004123"/>
    </source>
</evidence>
<protein>
    <recommendedName>
        <fullName evidence="3">tRNA (cytosine(34)-C(5))-methyltransferase</fullName>
        <ecNumber evidence="3">2.1.1.203</ecNumber>
    </recommendedName>
</protein>
<dbReference type="Gene3D" id="3.40.50.150">
    <property type="entry name" value="Vaccinia Virus protein VP39"/>
    <property type="match status" value="1"/>
</dbReference>
<dbReference type="OrthoDB" id="6093671at2759"/>
<dbReference type="GO" id="GO:0016428">
    <property type="term" value="F:tRNA (cytidine-5-)-methyltransferase activity"/>
    <property type="evidence" value="ECO:0007669"/>
    <property type="project" value="InterPro"/>
</dbReference>
<feature type="binding site" evidence="11">
    <location>
        <position position="267"/>
    </location>
    <ligand>
        <name>S-adenosyl-L-methionine</name>
        <dbReference type="ChEBI" id="CHEBI:59789"/>
    </ligand>
</feature>
<name>A0A8E0SA22_9TREM</name>
<evidence type="ECO:0000256" key="8">
    <source>
        <dbReference type="ARBA" id="ARBA00022694"/>
    </source>
</evidence>
<keyword evidence="7 11" id="KW-0949">S-adenosyl-L-methionine</keyword>
<comment type="caution">
    <text evidence="14">The sequence shown here is derived from an EMBL/GenBank/DDBJ whole genome shotgun (WGS) entry which is preliminary data.</text>
</comment>
<dbReference type="InterPro" id="IPR049560">
    <property type="entry name" value="MeTrfase_RsmB-F_NOP2_cat"/>
</dbReference>
<dbReference type="Pfam" id="PF25376">
    <property type="entry name" value="Pre-PUA_NSUN2"/>
    <property type="match status" value="1"/>
</dbReference>
<dbReference type="InterPro" id="IPR018314">
    <property type="entry name" value="RsmB/NOL1/NOP2-like_CS"/>
</dbReference>
<gene>
    <name evidence="14" type="ORF">FBUS_00518</name>
</gene>
<evidence type="ECO:0000256" key="4">
    <source>
        <dbReference type="ARBA" id="ARBA00022555"/>
    </source>
</evidence>
<dbReference type="Pfam" id="PF01189">
    <property type="entry name" value="Methyltr_RsmB-F"/>
    <property type="match status" value="1"/>
</dbReference>
<keyword evidence="6 11" id="KW-0808">Transferase</keyword>
<sequence length="753" mass="85702">MVNKRRPRCGRHQFTTENRRNDLFVQYYRGQNIVPDEEWDSFMEALGRDLPITFRITGFRGQSKDLLRYIKGSYKADIAKMSFPADTDGKQESVSFEPLSWYPEEMAWQLDTDKYVVRKAPELRALHQFLVSEMESGKISRQEAVSMLPPLLLDIKAHHAVLDLCAAPGSKSAQIVEMLHADAERDCISDADQSVYGEPTGLLVANDLDQKRCYMMVHQIKRLQSPCAVITQEDATCFPRLYSSLSSKTEDTGSQTSQLFFDRVLTDVPCSGDGTLRKNPDIWLRWSPNLGLAEHALQTRILRRGLELLRDTAGESQEDFARLIYSTCSFNPLENEAVVASLLSACQGAVRLVGPERLNYVAHDDKNVMKFRTRPGLSAWRVMTRKGAWFERFEDVPASLHSNIRPSMFPPPNVSELHLERCMRVLPHDQNTGGFFIAVLEKIAPLPWLKQSNLLSKPKARTYEDLSTVVLDVASVPGEDMKKPRILVENPFTYIDSAKDADWSKIRDYYGIEESKANRYVSGRAFCASNLLYRSSGEEGLRRRQFYYTNHFVKDLIVHNTHRGLKIVNCGVRLFSIMEDKQFTGYRLLQDGVDLADAFLPVTGGRRILLTENEYKDLVLLLEEEMPLLSRFSEATQSRCDSLSPGPVLIEYQPKNSKPEFVENNDVSRCRIVFTGWRGIRSLRHYIGRHERLHLMRMANLEPKPMICGRTHLGNEAEVTIGVATSPVKEEHDGMYAPVDTPPCSRSTNVDDT</sequence>
<evidence type="ECO:0000259" key="13">
    <source>
        <dbReference type="PROSITE" id="PS51686"/>
    </source>
</evidence>
<dbReference type="InterPro" id="IPR001678">
    <property type="entry name" value="MeTrfase_RsmB-F_NOP2_dom"/>
</dbReference>
<evidence type="ECO:0000256" key="11">
    <source>
        <dbReference type="PROSITE-ProRule" id="PRU01023"/>
    </source>
</evidence>
<evidence type="ECO:0000256" key="6">
    <source>
        <dbReference type="ARBA" id="ARBA00022679"/>
    </source>
</evidence>
<dbReference type="SUPFAM" id="SSF53335">
    <property type="entry name" value="S-adenosyl-L-methionine-dependent methyltransferases"/>
    <property type="match status" value="1"/>
</dbReference>
<dbReference type="GO" id="GO:0030488">
    <property type="term" value="P:tRNA methylation"/>
    <property type="evidence" value="ECO:0007669"/>
    <property type="project" value="TreeGrafter"/>
</dbReference>
<dbReference type="InterPro" id="IPR029063">
    <property type="entry name" value="SAM-dependent_MTases_sf"/>
</dbReference>
<keyword evidence="9 11" id="KW-0694">RNA-binding</keyword>
<proteinExistence type="inferred from homology"/>
<comment type="similarity">
    <text evidence="2 11">Belongs to the class I-like SAM-binding methyltransferase superfamily. RsmB/NOP family.</text>
</comment>
<feature type="compositionally biased region" description="Polar residues" evidence="12">
    <location>
        <begin position="744"/>
        <end position="753"/>
    </location>
</feature>
<evidence type="ECO:0000313" key="14">
    <source>
        <dbReference type="EMBL" id="KAA0200851.1"/>
    </source>
</evidence>
<comment type="subcellular location">
    <subcellularLocation>
        <location evidence="1">Nucleus</location>
    </subcellularLocation>
</comment>
<dbReference type="PANTHER" id="PTHR22808:SF1">
    <property type="entry name" value="RNA CYTOSINE-C(5)-METHYLTRANSFERASE NSUN2-RELATED"/>
    <property type="match status" value="1"/>
</dbReference>
<dbReference type="InterPro" id="IPR057285">
    <property type="entry name" value="Pre-PUA_NSUN2"/>
</dbReference>
<dbReference type="InterPro" id="IPR057286">
    <property type="entry name" value="PUA_NSUN2"/>
</dbReference>
<dbReference type="EC" id="2.1.1.203" evidence="3"/>
<feature type="binding site" evidence="11">
    <location>
        <begin position="165"/>
        <end position="171"/>
    </location>
    <ligand>
        <name>S-adenosyl-L-methionine</name>
        <dbReference type="ChEBI" id="CHEBI:59789"/>
    </ligand>
</feature>
<feature type="domain" description="SAM-dependent MTase RsmB/NOP-type" evidence="13">
    <location>
        <begin position="42"/>
        <end position="443"/>
    </location>
</feature>
<evidence type="ECO:0000256" key="9">
    <source>
        <dbReference type="ARBA" id="ARBA00022884"/>
    </source>
</evidence>
<feature type="binding site" evidence="11">
    <location>
        <position position="234"/>
    </location>
    <ligand>
        <name>S-adenosyl-L-methionine</name>
        <dbReference type="ChEBI" id="CHEBI:59789"/>
    </ligand>
</feature>
<evidence type="ECO:0000256" key="7">
    <source>
        <dbReference type="ARBA" id="ARBA00022691"/>
    </source>
</evidence>
<feature type="binding site" evidence="11">
    <location>
        <position position="207"/>
    </location>
    <ligand>
        <name>S-adenosyl-L-methionine</name>
        <dbReference type="ChEBI" id="CHEBI:59789"/>
    </ligand>
</feature>
<dbReference type="PRINTS" id="PR02008">
    <property type="entry name" value="RCMTFAMILY"/>
</dbReference>
<dbReference type="Pfam" id="PF25378">
    <property type="entry name" value="PUA_NSUN2"/>
    <property type="match status" value="1"/>
</dbReference>
<dbReference type="GO" id="GO:0005737">
    <property type="term" value="C:cytoplasm"/>
    <property type="evidence" value="ECO:0007669"/>
    <property type="project" value="TreeGrafter"/>
</dbReference>
<dbReference type="GO" id="GO:0000049">
    <property type="term" value="F:tRNA binding"/>
    <property type="evidence" value="ECO:0007669"/>
    <property type="project" value="UniProtKB-KW"/>
</dbReference>
<dbReference type="InterPro" id="IPR023270">
    <property type="entry name" value="RCMT_NCL1"/>
</dbReference>
<organism evidence="14 15">
    <name type="scientific">Fasciolopsis buskii</name>
    <dbReference type="NCBI Taxonomy" id="27845"/>
    <lineage>
        <taxon>Eukaryota</taxon>
        <taxon>Metazoa</taxon>
        <taxon>Spiralia</taxon>
        <taxon>Lophotrochozoa</taxon>
        <taxon>Platyhelminthes</taxon>
        <taxon>Trematoda</taxon>
        <taxon>Digenea</taxon>
        <taxon>Plagiorchiida</taxon>
        <taxon>Echinostomata</taxon>
        <taxon>Echinostomatoidea</taxon>
        <taxon>Fasciolidae</taxon>
        <taxon>Fasciolopsis</taxon>
    </lineage>
</organism>
<dbReference type="PROSITE" id="PS01153">
    <property type="entry name" value="NOL1_NOP2_SUN"/>
    <property type="match status" value="1"/>
</dbReference>
<dbReference type="PROSITE" id="PS51686">
    <property type="entry name" value="SAM_MT_RSMB_NOP"/>
    <property type="match status" value="1"/>
</dbReference>
<feature type="active site" description="Nucleophile" evidence="11">
    <location>
        <position position="328"/>
    </location>
</feature>